<name>T0S4R3_SAPDV</name>
<dbReference type="OMA" id="FVASTWC"/>
<dbReference type="OrthoDB" id="72812at2759"/>
<dbReference type="AlphaFoldDB" id="T0S4R3"/>
<dbReference type="EMBL" id="JH767143">
    <property type="protein sequence ID" value="EQC37752.1"/>
    <property type="molecule type" value="Genomic_DNA"/>
</dbReference>
<keyword evidence="3" id="KW-1185">Reference proteome</keyword>
<dbReference type="RefSeq" id="XP_008608685.1">
    <property type="nucleotide sequence ID" value="XM_008610463.1"/>
</dbReference>
<organism evidence="2 3">
    <name type="scientific">Saprolegnia diclina (strain VS20)</name>
    <dbReference type="NCBI Taxonomy" id="1156394"/>
    <lineage>
        <taxon>Eukaryota</taxon>
        <taxon>Sar</taxon>
        <taxon>Stramenopiles</taxon>
        <taxon>Oomycota</taxon>
        <taxon>Saprolegniomycetes</taxon>
        <taxon>Saprolegniales</taxon>
        <taxon>Saprolegniaceae</taxon>
        <taxon>Saprolegnia</taxon>
    </lineage>
</organism>
<dbReference type="VEuPathDB" id="FungiDB:SDRG_04779"/>
<proteinExistence type="predicted"/>
<sequence>MHAGVACVGVLAHAFIAAWVAYTVLAPGLGWSLVSFSVHNTFDSEPPLSVSIAFSPKEYCLMTHPHGEATEVCLAYGADALHTSLDPRLLEFVASTWCGCSVSRRFDIGATMQHAVCSLVMGACHYTMAYIFAPTALLAALLYVAALVYFKEESVVGKALGLLNVVMILGLVMVLGTWLAFDRQSYLGTKRNLGEKTPAWRYGGAVYGLGISVVCLCFCVWLSGVVVKSQTLKYINRQHLRELKRPPLACPANYA</sequence>
<keyword evidence="1" id="KW-0812">Transmembrane</keyword>
<feature type="transmembrane region" description="Helical" evidence="1">
    <location>
        <begin position="162"/>
        <end position="181"/>
    </location>
</feature>
<keyword evidence="1" id="KW-1133">Transmembrane helix</keyword>
<dbReference type="GeneID" id="19945506"/>
<dbReference type="Proteomes" id="UP000030762">
    <property type="component" value="Unassembled WGS sequence"/>
</dbReference>
<feature type="transmembrane region" description="Helical" evidence="1">
    <location>
        <begin position="201"/>
        <end position="227"/>
    </location>
</feature>
<evidence type="ECO:0000256" key="1">
    <source>
        <dbReference type="SAM" id="Phobius"/>
    </source>
</evidence>
<keyword evidence="1" id="KW-0472">Membrane</keyword>
<evidence type="ECO:0000313" key="2">
    <source>
        <dbReference type="EMBL" id="EQC37752.1"/>
    </source>
</evidence>
<protein>
    <submittedName>
        <fullName evidence="2">Uncharacterized protein</fullName>
    </submittedName>
</protein>
<gene>
    <name evidence="2" type="ORF">SDRG_04779</name>
</gene>
<reference evidence="2 3" key="1">
    <citation type="submission" date="2012-04" db="EMBL/GenBank/DDBJ databases">
        <title>The Genome Sequence of Saprolegnia declina VS20.</title>
        <authorList>
            <consortium name="The Broad Institute Genome Sequencing Platform"/>
            <person name="Russ C."/>
            <person name="Nusbaum C."/>
            <person name="Tyler B."/>
            <person name="van West P."/>
            <person name="Dieguez-Uribeondo J."/>
            <person name="de Bruijn I."/>
            <person name="Tripathy S."/>
            <person name="Jiang R."/>
            <person name="Young S.K."/>
            <person name="Zeng Q."/>
            <person name="Gargeya S."/>
            <person name="Fitzgerald M."/>
            <person name="Haas B."/>
            <person name="Abouelleil A."/>
            <person name="Alvarado L."/>
            <person name="Arachchi H.M."/>
            <person name="Berlin A."/>
            <person name="Chapman S.B."/>
            <person name="Goldberg J."/>
            <person name="Griggs A."/>
            <person name="Gujja S."/>
            <person name="Hansen M."/>
            <person name="Howarth C."/>
            <person name="Imamovic A."/>
            <person name="Larimer J."/>
            <person name="McCowen C."/>
            <person name="Montmayeur A."/>
            <person name="Murphy C."/>
            <person name="Neiman D."/>
            <person name="Pearson M."/>
            <person name="Priest M."/>
            <person name="Roberts A."/>
            <person name="Saif S."/>
            <person name="Shea T."/>
            <person name="Sisk P."/>
            <person name="Sykes S."/>
            <person name="Wortman J."/>
            <person name="Nusbaum C."/>
            <person name="Birren B."/>
        </authorList>
    </citation>
    <scope>NUCLEOTIDE SEQUENCE [LARGE SCALE GENOMIC DNA]</scope>
    <source>
        <strain evidence="2 3">VS20</strain>
    </source>
</reference>
<feature type="transmembrane region" description="Helical" evidence="1">
    <location>
        <begin position="128"/>
        <end position="150"/>
    </location>
</feature>
<evidence type="ECO:0000313" key="3">
    <source>
        <dbReference type="Proteomes" id="UP000030762"/>
    </source>
</evidence>
<accession>T0S4R3</accession>
<dbReference type="InParanoid" id="T0S4R3"/>